<evidence type="ECO:0008006" key="3">
    <source>
        <dbReference type="Google" id="ProtNLM"/>
    </source>
</evidence>
<dbReference type="AlphaFoldDB" id="A0AAD6YWD2"/>
<comment type="caution">
    <text evidence="1">The sequence shown here is derived from an EMBL/GenBank/DDBJ whole genome shotgun (WGS) entry which is preliminary data.</text>
</comment>
<gene>
    <name evidence="1" type="ORF">DFH08DRAFT_979482</name>
</gene>
<evidence type="ECO:0000313" key="1">
    <source>
        <dbReference type="EMBL" id="KAJ7300633.1"/>
    </source>
</evidence>
<evidence type="ECO:0000313" key="2">
    <source>
        <dbReference type="Proteomes" id="UP001218218"/>
    </source>
</evidence>
<proteinExistence type="predicted"/>
<keyword evidence="2" id="KW-1185">Reference proteome</keyword>
<organism evidence="1 2">
    <name type="scientific">Mycena albidolilacea</name>
    <dbReference type="NCBI Taxonomy" id="1033008"/>
    <lineage>
        <taxon>Eukaryota</taxon>
        <taxon>Fungi</taxon>
        <taxon>Dikarya</taxon>
        <taxon>Basidiomycota</taxon>
        <taxon>Agaricomycotina</taxon>
        <taxon>Agaricomycetes</taxon>
        <taxon>Agaricomycetidae</taxon>
        <taxon>Agaricales</taxon>
        <taxon>Marasmiineae</taxon>
        <taxon>Mycenaceae</taxon>
        <taxon>Mycena</taxon>
    </lineage>
</organism>
<dbReference type="Proteomes" id="UP001218218">
    <property type="component" value="Unassembled WGS sequence"/>
</dbReference>
<accession>A0AAD6YWD2</accession>
<reference evidence="1" key="1">
    <citation type="submission" date="2023-03" db="EMBL/GenBank/DDBJ databases">
        <title>Massive genome expansion in bonnet fungi (Mycena s.s.) driven by repeated elements and novel gene families across ecological guilds.</title>
        <authorList>
            <consortium name="Lawrence Berkeley National Laboratory"/>
            <person name="Harder C.B."/>
            <person name="Miyauchi S."/>
            <person name="Viragh M."/>
            <person name="Kuo A."/>
            <person name="Thoen E."/>
            <person name="Andreopoulos B."/>
            <person name="Lu D."/>
            <person name="Skrede I."/>
            <person name="Drula E."/>
            <person name="Henrissat B."/>
            <person name="Morin E."/>
            <person name="Kohler A."/>
            <person name="Barry K."/>
            <person name="LaButti K."/>
            <person name="Morin E."/>
            <person name="Salamov A."/>
            <person name="Lipzen A."/>
            <person name="Mereny Z."/>
            <person name="Hegedus B."/>
            <person name="Baldrian P."/>
            <person name="Stursova M."/>
            <person name="Weitz H."/>
            <person name="Taylor A."/>
            <person name="Grigoriev I.V."/>
            <person name="Nagy L.G."/>
            <person name="Martin F."/>
            <person name="Kauserud H."/>
        </authorList>
    </citation>
    <scope>NUCLEOTIDE SEQUENCE</scope>
    <source>
        <strain evidence="1">CBHHK002</strain>
    </source>
</reference>
<dbReference type="EMBL" id="JARIHO010000158">
    <property type="protein sequence ID" value="KAJ7300633.1"/>
    <property type="molecule type" value="Genomic_DNA"/>
</dbReference>
<dbReference type="Gene3D" id="3.30.710.10">
    <property type="entry name" value="Potassium Channel Kv1.1, Chain A"/>
    <property type="match status" value="1"/>
</dbReference>
<protein>
    <recommendedName>
        <fullName evidence="3">BTB domain-containing protein</fullName>
    </recommendedName>
</protein>
<dbReference type="InterPro" id="IPR011333">
    <property type="entry name" value="SKP1/BTB/POZ_sf"/>
</dbReference>
<name>A0AAD6YWD2_9AGAR</name>
<sequence length="247" mass="27119">MRGLRNAKILTSPRTSTEVIFGHVLLLNTRLPSWASVTYRCTTALAELDARKYQPVLLKELLSDEPPVTLHSSPADFPVSQSTLAARSTVFRVITVFPQTEGSAAEMVDASPMVHLHDAAALVEVFLRAILNRGYLPSIRPPDTSDDWITIPLPAVVDVRVALVVLQLAHKYDVDCLFCHALQHLSSEYPCDISLVIEQATAIVIKVAFIAQGLCSVELLQPKEEVVGDTWPTSPMYSLDPDRSCSS</sequence>